<dbReference type="SUPFAM" id="SSF50249">
    <property type="entry name" value="Nucleic acid-binding proteins"/>
    <property type="match status" value="2"/>
</dbReference>
<feature type="compositionally biased region" description="Basic and acidic residues" evidence="15">
    <location>
        <begin position="963"/>
        <end position="998"/>
    </location>
</feature>
<evidence type="ECO:0000259" key="16">
    <source>
        <dbReference type="SMART" id="SM00955"/>
    </source>
</evidence>
<feature type="region of interest" description="Disordered" evidence="15">
    <location>
        <begin position="950"/>
        <end position="1014"/>
    </location>
</feature>
<evidence type="ECO:0000256" key="3">
    <source>
        <dbReference type="ARBA" id="ARBA00005785"/>
    </source>
</evidence>
<sequence>MDENVNYLDFVDFIIDKFPNRSLELEEIKKLTEKNDMDITKTSIEEYLNQKLMLKSESKFPEVQACLIYLHQHLSAYQIEEGLKSKTLLQGVIKNYKHKLNSSQKSAIIDRSSAGKPNVIILGESFINRAVHGDLVAIQIFSENDIELQNFIQSSEKNIKIESLDEEFDDEIIDNELDTGDQIIDPVSESGEISNKVECYYGKVVGIIKREWRPYVATIQLDDPNLSYHLAVPMDINIPKIRIFHSNAAEIANSRIEVVIDNWPVDSQYPQGHFVRKLAPSLSDLTFSKNVMNEMPTDTKSNPWKPDLSDTQRLDIRDKIIFSIDPIGSLDIDDAISFEIIKSPDLSSVKYELGVHIADASYFITPGSASDLEARKRGNTIYLADRRFNMVPEILSENICSLRSGSARYAVSVIWNLDSSYKVLSTWFGRTLIKSVSEMSYESAQYILNTSNVFPSGEIGDEFKLDKSMDSLLRPRIVEFTKAMKAIRKIRFDNGALELESTEIKFSYDKQNKIKGMKPKQKLEIHGVIEEAMIMANCAVARKIQNYFSSSALLRIHSASIQEKFDLLKKVAQLKGFKIDTTSNLTLSKSLKFIESKITSEDHFVLFLIKSITVLCLNEASYLAAGMILSTPPNFSHYGLAVDIYTHFTSPIRRYTDIIVHRQLLEVLKIETESNRNFEINKNDKLELALNSENRELYSIDYITKISDHTKFVSDLIKESENQNSGVIYKDAVITGVYTNSIQANIPQLGLSGNIYFKKLTGQNDLNELSENKINSSILLPLSTLTGKIEDTKVFIPGCKIDGVGNSDVRIKYPSINELIESCNIMKNSKDNNIEICSKEVYETKWGEFCSYIKSKSPLTNSKYKIGHSTLLSGVGYGEEISGIENTDYESIFSSRTVTLKIFDRIRIVINIQESNYRLPQMYFSLVYKSDYVLSDKFAVRDNYDSSKRIGKGYNSNVKTQKANKDVTRKNESTEADKRKALVSRPDGKKPNNEKKTSANDIKIGKGVKSKKDKKESIYNILESFRKLKITEHSTFC</sequence>
<keyword evidence="8" id="KW-0271">Exosome</keyword>
<evidence type="ECO:0000256" key="7">
    <source>
        <dbReference type="ARBA" id="ARBA00022801"/>
    </source>
</evidence>
<evidence type="ECO:0000256" key="4">
    <source>
        <dbReference type="ARBA" id="ARBA00016366"/>
    </source>
</evidence>
<dbReference type="Proteomes" id="UP000187283">
    <property type="component" value="Unassembled WGS sequence"/>
</dbReference>
<evidence type="ECO:0000256" key="15">
    <source>
        <dbReference type="SAM" id="MobiDB-lite"/>
    </source>
</evidence>
<dbReference type="GO" id="GO:0000956">
    <property type="term" value="P:nuclear-transcribed mRNA catabolic process"/>
    <property type="evidence" value="ECO:0007669"/>
    <property type="project" value="UniProtKB-ARBA"/>
</dbReference>
<evidence type="ECO:0000256" key="1">
    <source>
        <dbReference type="ARBA" id="ARBA00001946"/>
    </source>
</evidence>
<dbReference type="AlphaFoldDB" id="A0A1R1XDH5"/>
<comment type="cofactor">
    <cofactor evidence="1">
        <name>Mg(2+)</name>
        <dbReference type="ChEBI" id="CHEBI:18420"/>
    </cofactor>
</comment>
<evidence type="ECO:0000313" key="17">
    <source>
        <dbReference type="EMBL" id="OMJ12701.1"/>
    </source>
</evidence>
<dbReference type="InterPro" id="IPR012340">
    <property type="entry name" value="NA-bd_OB-fold"/>
</dbReference>
<dbReference type="GO" id="GO:0000176">
    <property type="term" value="C:nuclear exosome (RNase complex)"/>
    <property type="evidence" value="ECO:0007669"/>
    <property type="project" value="UniProtKB-ARBA"/>
</dbReference>
<name>A0A1R1XDH5_9FUNG</name>
<feature type="domain" description="RNB" evidence="16">
    <location>
        <begin position="313"/>
        <end position="670"/>
    </location>
</feature>
<evidence type="ECO:0000256" key="11">
    <source>
        <dbReference type="ARBA" id="ARBA00022884"/>
    </source>
</evidence>
<proteinExistence type="inferred from homology"/>
<comment type="similarity">
    <text evidence="3 14">Belongs to the RNR ribonuclease family.</text>
</comment>
<evidence type="ECO:0000256" key="2">
    <source>
        <dbReference type="ARBA" id="ARBA00004123"/>
    </source>
</evidence>
<dbReference type="EMBL" id="LSSN01003844">
    <property type="protein sequence ID" value="OMJ12701.1"/>
    <property type="molecule type" value="Genomic_DNA"/>
</dbReference>
<comment type="subcellular location">
    <subcellularLocation>
        <location evidence="2">Nucleus</location>
    </subcellularLocation>
</comment>
<keyword evidence="12" id="KW-0539">Nucleus</keyword>
<evidence type="ECO:0000256" key="14">
    <source>
        <dbReference type="RuleBase" id="RU003901"/>
    </source>
</evidence>
<comment type="caution">
    <text evidence="17">The sequence shown here is derived from an EMBL/GenBank/DDBJ whole genome shotgun (WGS) entry which is preliminary data.</text>
</comment>
<keyword evidence="9 17" id="KW-0269">Exonuclease</keyword>
<evidence type="ECO:0000256" key="8">
    <source>
        <dbReference type="ARBA" id="ARBA00022835"/>
    </source>
</evidence>
<evidence type="ECO:0000256" key="12">
    <source>
        <dbReference type="ARBA" id="ARBA00023242"/>
    </source>
</evidence>
<dbReference type="Gene3D" id="2.40.50.690">
    <property type="match status" value="1"/>
</dbReference>
<keyword evidence="7" id="KW-0378">Hydrolase</keyword>
<dbReference type="Pfam" id="PF00773">
    <property type="entry name" value="RNB"/>
    <property type="match status" value="1"/>
</dbReference>
<dbReference type="InterPro" id="IPR041505">
    <property type="entry name" value="Dis3_CSD2"/>
</dbReference>
<evidence type="ECO:0000313" key="18">
    <source>
        <dbReference type="Proteomes" id="UP000187283"/>
    </source>
</evidence>
<keyword evidence="10" id="KW-0460">Magnesium</keyword>
<evidence type="ECO:0000256" key="5">
    <source>
        <dbReference type="ARBA" id="ARBA00022552"/>
    </source>
</evidence>
<dbReference type="InterPro" id="IPR001900">
    <property type="entry name" value="RNase_II/R"/>
</dbReference>
<dbReference type="FunFam" id="2.40.50.700:FF:000001">
    <property type="entry name" value="Exosome complex exonuclease exoribonuclease (Rrp44)"/>
    <property type="match status" value="1"/>
</dbReference>
<keyword evidence="18" id="KW-1185">Reference proteome</keyword>
<dbReference type="OrthoDB" id="372421at2759"/>
<evidence type="ECO:0000256" key="13">
    <source>
        <dbReference type="ARBA" id="ARBA00077930"/>
    </source>
</evidence>
<keyword evidence="6" id="KW-0540">Nuclease</keyword>
<dbReference type="GO" id="GO:0006364">
    <property type="term" value="P:rRNA processing"/>
    <property type="evidence" value="ECO:0007669"/>
    <property type="project" value="UniProtKB-KW"/>
</dbReference>
<evidence type="ECO:0000256" key="9">
    <source>
        <dbReference type="ARBA" id="ARBA00022839"/>
    </source>
</evidence>
<dbReference type="STRING" id="133412.A0A1R1XDH5"/>
<dbReference type="Pfam" id="PF17849">
    <property type="entry name" value="OB_Dis3"/>
    <property type="match status" value="1"/>
</dbReference>
<dbReference type="GO" id="GO:0000175">
    <property type="term" value="F:3'-5'-RNA exonuclease activity"/>
    <property type="evidence" value="ECO:0007669"/>
    <property type="project" value="UniProtKB-ARBA"/>
</dbReference>
<evidence type="ECO:0000256" key="10">
    <source>
        <dbReference type="ARBA" id="ARBA00022842"/>
    </source>
</evidence>
<protein>
    <recommendedName>
        <fullName evidence="4">DIS3-like exonuclease 1</fullName>
    </recommendedName>
    <alternativeName>
        <fullName evidence="13">Ribosomal RNA-processing protein 44</fullName>
    </alternativeName>
</protein>
<keyword evidence="5" id="KW-0698">rRNA processing</keyword>
<evidence type="ECO:0000256" key="6">
    <source>
        <dbReference type="ARBA" id="ARBA00022722"/>
    </source>
</evidence>
<dbReference type="InterPro" id="IPR050180">
    <property type="entry name" value="RNR_Ribonuclease"/>
</dbReference>
<accession>A0A1R1XDH5</accession>
<dbReference type="InterPro" id="IPR022966">
    <property type="entry name" value="RNase_II/R_CS"/>
</dbReference>
<dbReference type="PANTHER" id="PTHR23355">
    <property type="entry name" value="RIBONUCLEASE"/>
    <property type="match status" value="1"/>
</dbReference>
<dbReference type="GO" id="GO:0003723">
    <property type="term" value="F:RNA binding"/>
    <property type="evidence" value="ECO:0007669"/>
    <property type="project" value="UniProtKB-KW"/>
</dbReference>
<organism evidence="17 18">
    <name type="scientific">Smittium culicis</name>
    <dbReference type="NCBI Taxonomy" id="133412"/>
    <lineage>
        <taxon>Eukaryota</taxon>
        <taxon>Fungi</taxon>
        <taxon>Fungi incertae sedis</taxon>
        <taxon>Zoopagomycota</taxon>
        <taxon>Kickxellomycotina</taxon>
        <taxon>Harpellomycetes</taxon>
        <taxon>Harpellales</taxon>
        <taxon>Legeriomycetaceae</taxon>
        <taxon>Smittium</taxon>
    </lineage>
</organism>
<dbReference type="PANTHER" id="PTHR23355:SF30">
    <property type="entry name" value="DIS3-LIKE EXONUCLEASE 1"/>
    <property type="match status" value="1"/>
</dbReference>
<dbReference type="Gene3D" id="2.40.50.700">
    <property type="match status" value="1"/>
</dbReference>
<reference evidence="17 18" key="1">
    <citation type="submission" date="2017-01" db="EMBL/GenBank/DDBJ databases">
        <authorList>
            <person name="Mah S.A."/>
            <person name="Swanson W.J."/>
            <person name="Moy G.W."/>
            <person name="Vacquier V.D."/>
        </authorList>
    </citation>
    <scope>NUCLEOTIDE SEQUENCE [LARGE SCALE GENOMIC DNA]</scope>
    <source>
        <strain evidence="17 18">GSMNP</strain>
    </source>
</reference>
<keyword evidence="11" id="KW-0694">RNA-binding</keyword>
<dbReference type="PROSITE" id="PS01175">
    <property type="entry name" value="RIBONUCLEASE_II"/>
    <property type="match status" value="1"/>
</dbReference>
<dbReference type="SMART" id="SM00955">
    <property type="entry name" value="RNB"/>
    <property type="match status" value="1"/>
</dbReference>
<gene>
    <name evidence="17" type="ORF">AYI70_g8954</name>
</gene>